<reference evidence="2 3" key="1">
    <citation type="journal article" date="2012" name="Genome Biol.">
        <title>The genome of the polar eukaryotic microalga coccomyxa subellipsoidea reveals traits of cold adaptation.</title>
        <authorList>
            <person name="Blanc G."/>
            <person name="Agarkova I."/>
            <person name="Grimwood J."/>
            <person name="Kuo A."/>
            <person name="Brueggeman A."/>
            <person name="Dunigan D."/>
            <person name="Gurnon J."/>
            <person name="Ladunga I."/>
            <person name="Lindquist E."/>
            <person name="Lucas S."/>
            <person name="Pangilinan J."/>
            <person name="Proschold T."/>
            <person name="Salamov A."/>
            <person name="Schmutz J."/>
            <person name="Weeks D."/>
            <person name="Yamada T."/>
            <person name="Claverie J.M."/>
            <person name="Grigoriev I."/>
            <person name="Van Etten J."/>
            <person name="Lomsadze A."/>
            <person name="Borodovsky M."/>
        </authorList>
    </citation>
    <scope>NUCLEOTIDE SEQUENCE [LARGE SCALE GENOMIC DNA]</scope>
    <source>
        <strain evidence="2 3">C-169</strain>
    </source>
</reference>
<dbReference type="KEGG" id="csl:COCSUDRAFT_47899"/>
<dbReference type="RefSeq" id="XP_005647013.1">
    <property type="nucleotide sequence ID" value="XM_005646956.1"/>
</dbReference>
<keyword evidence="3" id="KW-1185">Reference proteome</keyword>
<evidence type="ECO:0000313" key="3">
    <source>
        <dbReference type="Proteomes" id="UP000007264"/>
    </source>
</evidence>
<sequence length="220" mass="24845">MDIFSLTPEEFVETVGTGTIVHNSGDLFGDHLRAVQNVLRDWNLGKDLELAGLFHSIYGTEGFQDFQLSLDRREDVKRLIGERAEFCAYCNCVMDRATLDATLSAPAGEHKIKARPDVGGHEIALTDEQLQDLITVHLADWLEQVEREAAKVNERHGWLKEGDAWGYRRSAYKQMADFLGGPAQEAYKAVFAREPQSTRHISQIYTPKLQAPITPKIYIQ</sequence>
<dbReference type="InterPro" id="IPR049202">
    <property type="entry name" value="DUF6817"/>
</dbReference>
<dbReference type="GeneID" id="17040455"/>
<name>I0YVQ0_COCSC</name>
<evidence type="ECO:0000313" key="2">
    <source>
        <dbReference type="EMBL" id="EIE22469.1"/>
    </source>
</evidence>
<gene>
    <name evidence="2" type="ORF">COCSUDRAFT_47899</name>
</gene>
<proteinExistence type="predicted"/>
<evidence type="ECO:0000259" key="1">
    <source>
        <dbReference type="Pfam" id="PF20680"/>
    </source>
</evidence>
<comment type="caution">
    <text evidence="2">The sequence shown here is derived from an EMBL/GenBank/DDBJ whole genome shotgun (WGS) entry which is preliminary data.</text>
</comment>
<dbReference type="Proteomes" id="UP000007264">
    <property type="component" value="Unassembled WGS sequence"/>
</dbReference>
<dbReference type="EMBL" id="AGSI01000010">
    <property type="protein sequence ID" value="EIE22469.1"/>
    <property type="molecule type" value="Genomic_DNA"/>
</dbReference>
<organism evidence="2 3">
    <name type="scientific">Coccomyxa subellipsoidea (strain C-169)</name>
    <name type="common">Green microalga</name>
    <dbReference type="NCBI Taxonomy" id="574566"/>
    <lineage>
        <taxon>Eukaryota</taxon>
        <taxon>Viridiplantae</taxon>
        <taxon>Chlorophyta</taxon>
        <taxon>core chlorophytes</taxon>
        <taxon>Trebouxiophyceae</taxon>
        <taxon>Trebouxiophyceae incertae sedis</taxon>
        <taxon>Coccomyxaceae</taxon>
        <taxon>Coccomyxa</taxon>
        <taxon>Coccomyxa subellipsoidea</taxon>
    </lineage>
</organism>
<dbReference type="Pfam" id="PF20680">
    <property type="entry name" value="DUF6817"/>
    <property type="match status" value="1"/>
</dbReference>
<accession>I0YVQ0</accession>
<protein>
    <recommendedName>
        <fullName evidence="1">DUF6817 domain-containing protein</fullName>
    </recommendedName>
</protein>
<dbReference type="OrthoDB" id="2306007at2759"/>
<dbReference type="AlphaFoldDB" id="I0YVQ0"/>
<feature type="domain" description="DUF6817" evidence="1">
    <location>
        <begin position="12"/>
        <end position="96"/>
    </location>
</feature>